<proteinExistence type="predicted"/>
<dbReference type="InterPro" id="IPR002931">
    <property type="entry name" value="Transglutaminase-like"/>
</dbReference>
<keyword evidence="3" id="KW-1185">Reference proteome</keyword>
<reference evidence="2 3" key="1">
    <citation type="journal article" date="2019" name="Emerg. Microbes Infect.">
        <title>Comprehensive subspecies identification of 175 nontuberculous mycobacteria species based on 7547 genomic profiles.</title>
        <authorList>
            <person name="Matsumoto Y."/>
            <person name="Kinjo T."/>
            <person name="Motooka D."/>
            <person name="Nabeya D."/>
            <person name="Jung N."/>
            <person name="Uechi K."/>
            <person name="Horii T."/>
            <person name="Iida T."/>
            <person name="Fujita J."/>
            <person name="Nakamura S."/>
        </authorList>
    </citation>
    <scope>NUCLEOTIDE SEQUENCE [LARGE SCALE GENOMIC DNA]</scope>
    <source>
        <strain evidence="2 3">JCM 17423</strain>
    </source>
</reference>
<dbReference type="InterPro" id="IPR013589">
    <property type="entry name" value="Bac_transglu_N"/>
</dbReference>
<name>A0AAD1IMP3_9MYCO</name>
<protein>
    <recommendedName>
        <fullName evidence="1">Transglutaminase-like domain-containing protein</fullName>
    </recommendedName>
</protein>
<gene>
    <name evidence="2" type="ORF">MLIT_19340</name>
</gene>
<dbReference type="Pfam" id="PF01841">
    <property type="entry name" value="Transglut_core"/>
    <property type="match status" value="1"/>
</dbReference>
<sequence>MTEEPRAAGTRAYSVTHRTVYRYSDVVTSSYGRGFLTPRDSPRQRCLTHDLLIEPEAADSSTSRDAYGNLSSYFHVTERHQTLSITSRSVVEVDPPPDTVYGGGSARAPWEISRPVGADGALATEFTLDLQPPEITAAVRDYAAPSFTPGRPLIEVLRDLASRIHRDFTYRSGSTTVSTKVSEVLAAREGVCQDFARLAIACLRANGLAASYVSGYLATDPPPGKERMVGIDATHAWASVRTPQNQWLGLDPTNDKMEDERYIVVGIGRDYADVPPLRGIIYTESRSSVIEVSVDVAPYEGGVVHA</sequence>
<dbReference type="Proteomes" id="UP000466607">
    <property type="component" value="Chromosome"/>
</dbReference>
<dbReference type="PANTHER" id="PTHR33490">
    <property type="entry name" value="BLR5614 PROTEIN-RELATED"/>
    <property type="match status" value="1"/>
</dbReference>
<dbReference type="Gene3D" id="3.10.620.30">
    <property type="match status" value="1"/>
</dbReference>
<evidence type="ECO:0000259" key="1">
    <source>
        <dbReference type="SMART" id="SM00460"/>
    </source>
</evidence>
<dbReference type="InterPro" id="IPR038765">
    <property type="entry name" value="Papain-like_cys_pep_sf"/>
</dbReference>
<dbReference type="RefSeq" id="WP_134052227.1">
    <property type="nucleotide sequence ID" value="NZ_AP022586.1"/>
</dbReference>
<organism evidence="2 3">
    <name type="scientific">Mycolicibacterium litorale</name>
    <dbReference type="NCBI Taxonomy" id="758802"/>
    <lineage>
        <taxon>Bacteria</taxon>
        <taxon>Bacillati</taxon>
        <taxon>Actinomycetota</taxon>
        <taxon>Actinomycetes</taxon>
        <taxon>Mycobacteriales</taxon>
        <taxon>Mycobacteriaceae</taxon>
        <taxon>Mycolicibacterium</taxon>
    </lineage>
</organism>
<dbReference type="PANTHER" id="PTHR33490:SF7">
    <property type="entry name" value="BLR2979 PROTEIN"/>
    <property type="match status" value="1"/>
</dbReference>
<dbReference type="Pfam" id="PF08379">
    <property type="entry name" value="Bact_transglu_N"/>
    <property type="match status" value="1"/>
</dbReference>
<evidence type="ECO:0000313" key="2">
    <source>
        <dbReference type="EMBL" id="BBY16342.1"/>
    </source>
</evidence>
<dbReference type="AlphaFoldDB" id="A0AAD1IMP3"/>
<dbReference type="SUPFAM" id="SSF54001">
    <property type="entry name" value="Cysteine proteinases"/>
    <property type="match status" value="1"/>
</dbReference>
<evidence type="ECO:0000313" key="3">
    <source>
        <dbReference type="Proteomes" id="UP000466607"/>
    </source>
</evidence>
<dbReference type="EMBL" id="AP022586">
    <property type="protein sequence ID" value="BBY16342.1"/>
    <property type="molecule type" value="Genomic_DNA"/>
</dbReference>
<dbReference type="SMART" id="SM00460">
    <property type="entry name" value="TGc"/>
    <property type="match status" value="1"/>
</dbReference>
<feature type="domain" description="Transglutaminase-like" evidence="1">
    <location>
        <begin position="184"/>
        <end position="254"/>
    </location>
</feature>
<accession>A0AAD1IMP3</accession>